<dbReference type="Proteomes" id="UP000693996">
    <property type="component" value="Chromosome"/>
</dbReference>
<keyword evidence="3" id="KW-1185">Reference proteome</keyword>
<keyword evidence="1" id="KW-0812">Transmembrane</keyword>
<protein>
    <submittedName>
        <fullName evidence="2">Uncharacterized protein</fullName>
    </submittedName>
</protein>
<proteinExistence type="predicted"/>
<accession>A0A916JSE2</accession>
<dbReference type="EMBL" id="OU343031">
    <property type="protein sequence ID" value="CAG7599933.1"/>
    <property type="molecule type" value="Genomic_DNA"/>
</dbReference>
<organism evidence="2 3">
    <name type="scientific">Candidatus Vallotiella hemipterorum</name>
    <dbReference type="NCBI Taxonomy" id="1177213"/>
    <lineage>
        <taxon>Bacteria</taxon>
        <taxon>Pseudomonadati</taxon>
        <taxon>Pseudomonadota</taxon>
        <taxon>Betaproteobacteria</taxon>
        <taxon>Burkholderiales</taxon>
        <taxon>Burkholderiaceae</taxon>
        <taxon>Candidatus Vallotiella</taxon>
    </lineage>
</organism>
<gene>
    <name evidence="2" type="ORF">MYVALT_F_00620</name>
</gene>
<feature type="transmembrane region" description="Helical" evidence="1">
    <location>
        <begin position="20"/>
        <end position="37"/>
    </location>
</feature>
<keyword evidence="1" id="KW-0472">Membrane</keyword>
<reference evidence="2 3" key="1">
    <citation type="submission" date="2021-06" db="EMBL/GenBank/DDBJ databases">
        <authorList>
            <person name="Szabo G."/>
        </authorList>
    </citation>
    <scope>NUCLEOTIDE SEQUENCE [LARGE SCALE GENOMIC DNA]</scope>
    <source>
        <strain evidence="2">MYVALT</strain>
    </source>
</reference>
<sequence>MHTLIVLNCSYYGGIHEYSYVYVIGMVLISTLIIYLYPNLLIRVASLVDRHQSVTARAAIRVYITPFPRTKADRSISNSDRKLMQ</sequence>
<name>A0A916JSE2_9BURK</name>
<dbReference type="AlphaFoldDB" id="A0A916JSE2"/>
<evidence type="ECO:0000313" key="2">
    <source>
        <dbReference type="EMBL" id="CAG7599933.1"/>
    </source>
</evidence>
<keyword evidence="1" id="KW-1133">Transmembrane helix</keyword>
<dbReference type="KEGG" id="vtr:MYVALT_F_00620"/>
<evidence type="ECO:0000256" key="1">
    <source>
        <dbReference type="SAM" id="Phobius"/>
    </source>
</evidence>
<evidence type="ECO:0000313" key="3">
    <source>
        <dbReference type="Proteomes" id="UP000693996"/>
    </source>
</evidence>